<accession>A0A183L0E4</accession>
<reference evidence="3 4" key="2">
    <citation type="submission" date="2018-11" db="EMBL/GenBank/DDBJ databases">
        <authorList>
            <consortium name="Pathogen Informatics"/>
        </authorList>
    </citation>
    <scope>NUCLEOTIDE SEQUENCE [LARGE SCALE GENOMIC DNA]</scope>
    <source>
        <strain evidence="3">Dakar</strain>
        <strain evidence="4">Dakar, Senegal</strain>
    </source>
</reference>
<feature type="compositionally biased region" description="Basic and acidic residues" evidence="1">
    <location>
        <begin position="149"/>
        <end position="159"/>
    </location>
</feature>
<dbReference type="WBParaSite" id="SCUD_0002079501-mRNA-1">
    <property type="protein sequence ID" value="SCUD_0002079501-mRNA-1"/>
    <property type="gene ID" value="SCUD_0002079501"/>
</dbReference>
<keyword evidence="2" id="KW-0812">Transmembrane</keyword>
<keyword evidence="4" id="KW-1185">Reference proteome</keyword>
<proteinExistence type="predicted"/>
<keyword evidence="2" id="KW-0472">Membrane</keyword>
<feature type="region of interest" description="Disordered" evidence="1">
    <location>
        <begin position="108"/>
        <end position="173"/>
    </location>
</feature>
<evidence type="ECO:0000313" key="4">
    <source>
        <dbReference type="Proteomes" id="UP000279833"/>
    </source>
</evidence>
<reference evidence="5" key="1">
    <citation type="submission" date="2016-06" db="UniProtKB">
        <authorList>
            <consortium name="WormBaseParasite"/>
        </authorList>
    </citation>
    <scope>IDENTIFICATION</scope>
</reference>
<dbReference type="AlphaFoldDB" id="A0A183L0E4"/>
<gene>
    <name evidence="3" type="ORF">SCUD_LOCUS20793</name>
</gene>
<keyword evidence="2" id="KW-1133">Transmembrane helix</keyword>
<name>A0A183L0E4_9TREM</name>
<dbReference type="STRING" id="6186.A0A183L0E4"/>
<feature type="transmembrane region" description="Helical" evidence="2">
    <location>
        <begin position="7"/>
        <end position="28"/>
    </location>
</feature>
<protein>
    <submittedName>
        <fullName evidence="3 5">Uncharacterized protein</fullName>
    </submittedName>
</protein>
<dbReference type="EMBL" id="UZAK01045046">
    <property type="protein sequence ID" value="VDP73380.1"/>
    <property type="molecule type" value="Genomic_DNA"/>
</dbReference>
<evidence type="ECO:0000313" key="3">
    <source>
        <dbReference type="EMBL" id="VDP73380.1"/>
    </source>
</evidence>
<evidence type="ECO:0000256" key="1">
    <source>
        <dbReference type="SAM" id="MobiDB-lite"/>
    </source>
</evidence>
<evidence type="ECO:0000256" key="2">
    <source>
        <dbReference type="SAM" id="Phobius"/>
    </source>
</evidence>
<sequence length="201" mass="23407">MARQKRYWCYDSLLILFLIYFTQCYKYIIASKRQIHEHLQHPIPPPYWHYHHNEVQPQQHHHHHHPACASLIGKHEATARSTKDQPQPTIYGSEFLATNYPHIFTKVLKPSSSGKSEPRVTSTKKKVTSKPSGLSGDQMKPAVTPDFTDNNKESDEKITKQTKKPSSKSYSEGRFRGDMVRKRCLFFVVSQFSLGKWDFTF</sequence>
<dbReference type="Proteomes" id="UP000279833">
    <property type="component" value="Unassembled WGS sequence"/>
</dbReference>
<evidence type="ECO:0000313" key="5">
    <source>
        <dbReference type="WBParaSite" id="SCUD_0002079501-mRNA-1"/>
    </source>
</evidence>
<organism evidence="5">
    <name type="scientific">Schistosoma curassoni</name>
    <dbReference type="NCBI Taxonomy" id="6186"/>
    <lineage>
        <taxon>Eukaryota</taxon>
        <taxon>Metazoa</taxon>
        <taxon>Spiralia</taxon>
        <taxon>Lophotrochozoa</taxon>
        <taxon>Platyhelminthes</taxon>
        <taxon>Trematoda</taxon>
        <taxon>Digenea</taxon>
        <taxon>Strigeidida</taxon>
        <taxon>Schistosomatoidea</taxon>
        <taxon>Schistosomatidae</taxon>
        <taxon>Schistosoma</taxon>
    </lineage>
</organism>